<gene>
    <name evidence="1" type="ORF">PC113_g8613</name>
    <name evidence="2" type="ORF">PC115_g7643</name>
    <name evidence="3" type="ORF">PC117_g8509</name>
    <name evidence="4" type="ORF">PC118_g7808</name>
    <name evidence="5" type="ORF">PC129_g6046</name>
</gene>
<evidence type="ECO:0000313" key="1">
    <source>
        <dbReference type="EMBL" id="KAG2859820.1"/>
    </source>
</evidence>
<accession>A0A8T1CS88</accession>
<reference evidence="2" key="1">
    <citation type="submission" date="2018-10" db="EMBL/GenBank/DDBJ databases">
        <title>Effector identification in a new, highly contiguous assembly of the strawberry crown rot pathogen Phytophthora cactorum.</title>
        <authorList>
            <person name="Armitage A.D."/>
            <person name="Nellist C.F."/>
            <person name="Bates H."/>
            <person name="Vickerstaff R.J."/>
            <person name="Harrison R.J."/>
        </authorList>
    </citation>
    <scope>NUCLEOTIDE SEQUENCE</scope>
    <source>
        <strain evidence="1">15-7</strain>
        <strain evidence="2">4032</strain>
        <strain evidence="3">4040</strain>
        <strain evidence="4">P415</strain>
        <strain evidence="5">P421</strain>
    </source>
</reference>
<dbReference type="Proteomes" id="UP000760860">
    <property type="component" value="Unassembled WGS sequence"/>
</dbReference>
<name>A0A8T1CS88_9STRA</name>
<organism evidence="2 6">
    <name type="scientific">Phytophthora cactorum</name>
    <dbReference type="NCBI Taxonomy" id="29920"/>
    <lineage>
        <taxon>Eukaryota</taxon>
        <taxon>Sar</taxon>
        <taxon>Stramenopiles</taxon>
        <taxon>Oomycota</taxon>
        <taxon>Peronosporomycetes</taxon>
        <taxon>Peronosporales</taxon>
        <taxon>Peronosporaceae</taxon>
        <taxon>Phytophthora</taxon>
    </lineage>
</organism>
<evidence type="ECO:0000313" key="4">
    <source>
        <dbReference type="EMBL" id="KAG2986425.1"/>
    </source>
</evidence>
<evidence type="ECO:0000313" key="5">
    <source>
        <dbReference type="EMBL" id="KAG3223302.1"/>
    </source>
</evidence>
<dbReference type="Gene3D" id="3.30.870.10">
    <property type="entry name" value="Endonuclease Chain A"/>
    <property type="match status" value="1"/>
</dbReference>
<sequence length="81" mass="9326">MIGSANMSVNAFEKNIEDIVFFRSLEAAEYTQIFLRRWNKAESFTQNNEDFSVLLQCSSEAPTQLRRATWNSRRTCGKPSS</sequence>
<dbReference type="EMBL" id="RCMI01000187">
    <property type="protein sequence ID" value="KAG2927242.1"/>
    <property type="molecule type" value="Genomic_DNA"/>
</dbReference>
<dbReference type="EMBL" id="RCML01000192">
    <property type="protein sequence ID" value="KAG2986425.1"/>
    <property type="molecule type" value="Genomic_DNA"/>
</dbReference>
<comment type="caution">
    <text evidence="2">The sequence shown here is derived from an EMBL/GenBank/DDBJ whole genome shotgun (WGS) entry which is preliminary data.</text>
</comment>
<evidence type="ECO:0000313" key="6">
    <source>
        <dbReference type="Proteomes" id="UP000774804"/>
    </source>
</evidence>
<dbReference type="Proteomes" id="UP000697107">
    <property type="component" value="Unassembled WGS sequence"/>
</dbReference>
<evidence type="ECO:0000313" key="2">
    <source>
        <dbReference type="EMBL" id="KAG2927242.1"/>
    </source>
</evidence>
<dbReference type="EMBL" id="RCMK01000184">
    <property type="protein sequence ID" value="KAG2945394.1"/>
    <property type="molecule type" value="Genomic_DNA"/>
</dbReference>
<dbReference type="SUPFAM" id="SSF56024">
    <property type="entry name" value="Phospholipase D/nuclease"/>
    <property type="match status" value="1"/>
</dbReference>
<dbReference type="Proteomes" id="UP000736787">
    <property type="component" value="Unassembled WGS sequence"/>
</dbReference>
<evidence type="ECO:0000313" key="3">
    <source>
        <dbReference type="EMBL" id="KAG2945394.1"/>
    </source>
</evidence>
<protein>
    <submittedName>
        <fullName evidence="2">Uncharacterized protein</fullName>
    </submittedName>
</protein>
<dbReference type="Proteomes" id="UP000735874">
    <property type="component" value="Unassembled WGS sequence"/>
</dbReference>
<dbReference type="EMBL" id="RCMG01000204">
    <property type="protein sequence ID" value="KAG2859820.1"/>
    <property type="molecule type" value="Genomic_DNA"/>
</dbReference>
<dbReference type="AlphaFoldDB" id="A0A8T1CS88"/>
<dbReference type="Proteomes" id="UP000774804">
    <property type="component" value="Unassembled WGS sequence"/>
</dbReference>
<proteinExistence type="predicted"/>
<dbReference type="EMBL" id="RCMV01000150">
    <property type="protein sequence ID" value="KAG3223302.1"/>
    <property type="molecule type" value="Genomic_DNA"/>
</dbReference>